<dbReference type="PANTHER" id="PTHR48090">
    <property type="entry name" value="UNDECAPRENYL-PHOSPHATE 4-DEOXY-4-FORMAMIDO-L-ARABINOSE TRANSFERASE-RELATED"/>
    <property type="match status" value="1"/>
</dbReference>
<feature type="transmembrane region" description="Helical" evidence="1">
    <location>
        <begin position="261"/>
        <end position="278"/>
    </location>
</feature>
<reference evidence="3 4" key="1">
    <citation type="submission" date="2019-11" db="EMBL/GenBank/DDBJ databases">
        <title>Comparative genomics of hydrocarbon-degrading Desulfosarcina strains.</title>
        <authorList>
            <person name="Watanabe M."/>
            <person name="Kojima H."/>
            <person name="Fukui M."/>
        </authorList>
    </citation>
    <scope>NUCLEOTIDE SEQUENCE [LARGE SCALE GENOMIC DNA]</scope>
    <source>
        <strain evidence="4">oXyS1</strain>
    </source>
</reference>
<feature type="transmembrane region" description="Helical" evidence="1">
    <location>
        <begin position="231"/>
        <end position="249"/>
    </location>
</feature>
<dbReference type="InterPro" id="IPR029044">
    <property type="entry name" value="Nucleotide-diphossugar_trans"/>
</dbReference>
<organism evidence="3 4">
    <name type="scientific">Desulfosarcina ovata subsp. ovata</name>
    <dbReference type="NCBI Taxonomy" id="2752305"/>
    <lineage>
        <taxon>Bacteria</taxon>
        <taxon>Pseudomonadati</taxon>
        <taxon>Thermodesulfobacteriota</taxon>
        <taxon>Desulfobacteria</taxon>
        <taxon>Desulfobacterales</taxon>
        <taxon>Desulfosarcinaceae</taxon>
        <taxon>Desulfosarcina</taxon>
    </lineage>
</organism>
<keyword evidence="1" id="KW-1133">Transmembrane helix</keyword>
<feature type="domain" description="Glycosyltransferase 2-like" evidence="2">
    <location>
        <begin position="11"/>
        <end position="162"/>
    </location>
</feature>
<sequence length="303" mass="34140">MMEKIVPPEVSLIIPVYNEADNIGSLLLEIKERYPGFELIVVNDGSTDDTVQVANKSGATVYSHPYNIGNGAAVKTGIRVATGKILLFMDADGQHRPEDIGRILSFFPDYDMVVGSRDSKGQASFPRAIGNKVYNWLASYVTKFNVKDLTSGFRAIKSDIARSYIYLLPNTYSYPTTISLGVLRDGRSVKYLPIKAQKRTSGKSRISVVKDGVRFFMIIIRICTLYSPLRVFLPVSFIMFMLGVVRYLYSFVTEGRFTNMSALLFISSVIIFMMGMVSEQICQMRFERRVADRPVTRYKDGNE</sequence>
<evidence type="ECO:0000259" key="2">
    <source>
        <dbReference type="Pfam" id="PF00535"/>
    </source>
</evidence>
<evidence type="ECO:0000256" key="1">
    <source>
        <dbReference type="SAM" id="Phobius"/>
    </source>
</evidence>
<name>A0A5K8A382_9BACT</name>
<dbReference type="GO" id="GO:0016740">
    <property type="term" value="F:transferase activity"/>
    <property type="evidence" value="ECO:0007669"/>
    <property type="project" value="UniProtKB-KW"/>
</dbReference>
<gene>
    <name evidence="3" type="ORF">DSCOOX_00910</name>
</gene>
<keyword evidence="1" id="KW-0472">Membrane</keyword>
<dbReference type="CDD" id="cd04179">
    <property type="entry name" value="DPM_DPG-synthase_like"/>
    <property type="match status" value="1"/>
</dbReference>
<dbReference type="InterPro" id="IPR050256">
    <property type="entry name" value="Glycosyltransferase_2"/>
</dbReference>
<protein>
    <submittedName>
        <fullName evidence="3">Glycosyl transferase</fullName>
    </submittedName>
</protein>
<dbReference type="AlphaFoldDB" id="A0A5K8A382"/>
<keyword evidence="3" id="KW-0808">Transferase</keyword>
<dbReference type="InterPro" id="IPR001173">
    <property type="entry name" value="Glyco_trans_2-like"/>
</dbReference>
<keyword evidence="1" id="KW-0812">Transmembrane</keyword>
<dbReference type="PANTHER" id="PTHR48090:SF7">
    <property type="entry name" value="RFBJ PROTEIN"/>
    <property type="match status" value="1"/>
</dbReference>
<keyword evidence="4" id="KW-1185">Reference proteome</keyword>
<evidence type="ECO:0000313" key="3">
    <source>
        <dbReference type="EMBL" id="BBO86911.1"/>
    </source>
</evidence>
<accession>A0A5K8A382</accession>
<proteinExistence type="predicted"/>
<evidence type="ECO:0000313" key="4">
    <source>
        <dbReference type="Proteomes" id="UP000422108"/>
    </source>
</evidence>
<dbReference type="Proteomes" id="UP000422108">
    <property type="component" value="Chromosome"/>
</dbReference>
<dbReference type="Gene3D" id="3.90.550.10">
    <property type="entry name" value="Spore Coat Polysaccharide Biosynthesis Protein SpsA, Chain A"/>
    <property type="match status" value="1"/>
</dbReference>
<dbReference type="EMBL" id="AP021879">
    <property type="protein sequence ID" value="BBO86911.1"/>
    <property type="molecule type" value="Genomic_DNA"/>
</dbReference>
<dbReference type="Pfam" id="PF00535">
    <property type="entry name" value="Glycos_transf_2"/>
    <property type="match status" value="1"/>
</dbReference>
<dbReference type="SUPFAM" id="SSF53448">
    <property type="entry name" value="Nucleotide-diphospho-sugar transferases"/>
    <property type="match status" value="1"/>
</dbReference>